<sequence length="115" mass="13746">MANKEQIQHIFLILVFNLIPILWKRLEIFAQPNTYSEAGKTVFQSFFEAFHHFQYTLFSISNQYFPETFKNNKICQFSNESLLKSNTFLRFVSLCITEYNEMAQPVFICHTIFRL</sequence>
<proteinExistence type="predicted"/>
<name>A0A8J8SVD2_HALGN</name>
<evidence type="ECO:0000313" key="2">
    <source>
        <dbReference type="Proteomes" id="UP000785679"/>
    </source>
</evidence>
<organism evidence="1 2">
    <name type="scientific">Halteria grandinella</name>
    <dbReference type="NCBI Taxonomy" id="5974"/>
    <lineage>
        <taxon>Eukaryota</taxon>
        <taxon>Sar</taxon>
        <taxon>Alveolata</taxon>
        <taxon>Ciliophora</taxon>
        <taxon>Intramacronucleata</taxon>
        <taxon>Spirotrichea</taxon>
        <taxon>Stichotrichia</taxon>
        <taxon>Sporadotrichida</taxon>
        <taxon>Halteriidae</taxon>
        <taxon>Halteria</taxon>
    </lineage>
</organism>
<evidence type="ECO:0000313" key="1">
    <source>
        <dbReference type="EMBL" id="TNV71676.1"/>
    </source>
</evidence>
<accession>A0A8J8SVD2</accession>
<dbReference type="Proteomes" id="UP000785679">
    <property type="component" value="Unassembled WGS sequence"/>
</dbReference>
<reference evidence="1" key="1">
    <citation type="submission" date="2019-06" db="EMBL/GenBank/DDBJ databases">
        <authorList>
            <person name="Zheng W."/>
        </authorList>
    </citation>
    <scope>NUCLEOTIDE SEQUENCE</scope>
    <source>
        <strain evidence="1">QDHG01</strain>
    </source>
</reference>
<keyword evidence="2" id="KW-1185">Reference proteome</keyword>
<comment type="caution">
    <text evidence="1">The sequence shown here is derived from an EMBL/GenBank/DDBJ whole genome shotgun (WGS) entry which is preliminary data.</text>
</comment>
<dbReference type="AlphaFoldDB" id="A0A8J8SVD2"/>
<dbReference type="EMBL" id="RRYP01029739">
    <property type="protein sequence ID" value="TNV71676.1"/>
    <property type="molecule type" value="Genomic_DNA"/>
</dbReference>
<protein>
    <submittedName>
        <fullName evidence="1">Uncharacterized protein</fullName>
    </submittedName>
</protein>
<gene>
    <name evidence="1" type="ORF">FGO68_gene11063</name>
</gene>